<evidence type="ECO:0000256" key="1">
    <source>
        <dbReference type="ARBA" id="ARBA00022723"/>
    </source>
</evidence>
<dbReference type="InterPro" id="IPR006068">
    <property type="entry name" value="ATPase_P-typ_cation-transptr_C"/>
</dbReference>
<dbReference type="Pfam" id="PF00122">
    <property type="entry name" value="E1-E2_ATPase"/>
    <property type="match status" value="1"/>
</dbReference>
<keyword evidence="3" id="KW-0460">Magnesium</keyword>
<dbReference type="SUPFAM" id="SSF81653">
    <property type="entry name" value="Calcium ATPase, transduction domain A"/>
    <property type="match status" value="1"/>
</dbReference>
<evidence type="ECO:0000313" key="7">
    <source>
        <dbReference type="Proteomes" id="UP000504608"/>
    </source>
</evidence>
<dbReference type="Gene3D" id="3.40.50.1000">
    <property type="entry name" value="HAD superfamily/HAD-like"/>
    <property type="match status" value="1"/>
</dbReference>
<sequence length="967" mass="109207">MAMFQRTADDGAEPLLVATPVSNSSKLVRFRQLVLSIRFVLSLKRTSSPPPPSPSQYTVIDVHFEDERDIQKQRLKKIVKEKNLKALKDLGGVEEAVSFLRSESLVQIDAQTLRGYGFCGSFLLFVKEFCCYLWNSLNSWTILFLVIAAGLSFAIESLQQGLKHGWHDGFGILLAVFLLVFFPPILSVYRKRAEEKELLKNKNILEVTVKRDELCQRVSVSDVREGDRIHLNKGDRVPADGLLIKGKNLILDEVINSHIDPNRNPFLFCGSVVEHGEGEMIAVSVGHDTAFGEVLLELVTHPSQETLFQSRMNKPYQFLEKFSLTVSLTILVVVLARLLCKHHDDYYNDRPETKGKLTAGIVVQAFERMFLKFGSRASFLATVLLTMAIGLQHGMPFAITVSLSFWREKMRSLKGNCLNLSACGTLGLVSAICIDVTAELSFHEVELCEFFVGEQKINSDMEFHTDISQSLELAAQILCSDPKVSVHLGNDLVHFLKNKLGAPDQKFDIIDHKFLSSEKGIGALVSKRSEMDTEANLFHVHYYGDASSIVSMCSQYYDIRGIVHDIENEKDVFENVIREMKQRGLRPIAFACKQRRNDHQLFEGESKLLGFIGLKFSHEKTLNALRDLQNIGARIILISEDELFEAINMVNGLGTQWDLKNNVVEGERFKEIMMTDGTERHELMKNISFMGKATSEDKHLLIKELKAEGNIVAFLPDLTSRDVPTLMEADIRLLQEHRSSKESRMVCDIMCEDVTSLNQTLKSSRCIYLNIQKFYQIQLIASVSGLVITLVCTMVSGKSPIATLQLIWVTLIMCLLGGLMMVMKLNDEEVQAPLQGRDRNQSLITKVILYKIVIHVLCQVFVFLLFEYLGQEIMPHMEENVRHTMIFNTFVLCQIANLLAAMGLVTNRGAFFKAVLQSPWFLVFLVSVLAVQMVVIEFASDVVNGVKLNAVQWSCCFFFAWLLLIVQ</sequence>
<feature type="transmembrane region" description="Helical" evidence="4">
    <location>
        <begin position="950"/>
        <end position="966"/>
    </location>
</feature>
<gene>
    <name evidence="8 9" type="primary">LOC111468109</name>
</gene>
<dbReference type="InterPro" id="IPR059000">
    <property type="entry name" value="ATPase_P-type_domA"/>
</dbReference>
<protein>
    <submittedName>
        <fullName evidence="8 9">Calcium-transporting ATPase 13, plasma membrane-type</fullName>
    </submittedName>
</protein>
<accession>A0A6J1HUY0</accession>
<organism evidence="7 9">
    <name type="scientific">Cucurbita maxima</name>
    <name type="common">Pumpkin</name>
    <name type="synonym">Winter squash</name>
    <dbReference type="NCBI Taxonomy" id="3661"/>
    <lineage>
        <taxon>Eukaryota</taxon>
        <taxon>Viridiplantae</taxon>
        <taxon>Streptophyta</taxon>
        <taxon>Embryophyta</taxon>
        <taxon>Tracheophyta</taxon>
        <taxon>Spermatophyta</taxon>
        <taxon>Magnoliopsida</taxon>
        <taxon>eudicotyledons</taxon>
        <taxon>Gunneridae</taxon>
        <taxon>Pentapetalae</taxon>
        <taxon>rosids</taxon>
        <taxon>fabids</taxon>
        <taxon>Cucurbitales</taxon>
        <taxon>Cucurbitaceae</taxon>
        <taxon>Cucurbiteae</taxon>
        <taxon>Cucurbita</taxon>
    </lineage>
</organism>
<dbReference type="SUPFAM" id="SSF81665">
    <property type="entry name" value="Calcium ATPase, transmembrane domain M"/>
    <property type="match status" value="1"/>
</dbReference>
<evidence type="ECO:0000256" key="4">
    <source>
        <dbReference type="SAM" id="Phobius"/>
    </source>
</evidence>
<feature type="domain" description="Cation-transporting P-type ATPase C-terminal" evidence="6">
    <location>
        <begin position="799"/>
        <end position="966"/>
    </location>
</feature>
<feature type="domain" description="P-type ATPase A" evidence="5">
    <location>
        <begin position="206"/>
        <end position="294"/>
    </location>
</feature>
<dbReference type="PANTHER" id="PTHR24093">
    <property type="entry name" value="CATION TRANSPORTING ATPASE"/>
    <property type="match status" value="1"/>
</dbReference>
<evidence type="ECO:0000313" key="8">
    <source>
        <dbReference type="RefSeq" id="XP_022968951.1"/>
    </source>
</evidence>
<feature type="transmembrane region" description="Helical" evidence="4">
    <location>
        <begin position="379"/>
        <end position="406"/>
    </location>
</feature>
<dbReference type="RefSeq" id="XP_022968952.1">
    <property type="nucleotide sequence ID" value="XM_023113184.1"/>
</dbReference>
<evidence type="ECO:0000259" key="6">
    <source>
        <dbReference type="Pfam" id="PF00689"/>
    </source>
</evidence>
<feature type="transmembrane region" description="Helical" evidence="4">
    <location>
        <begin position="886"/>
        <end position="906"/>
    </location>
</feature>
<dbReference type="Proteomes" id="UP000504608">
    <property type="component" value="Unplaced"/>
</dbReference>
<dbReference type="RefSeq" id="XP_022968951.1">
    <property type="nucleotide sequence ID" value="XM_023113183.1"/>
</dbReference>
<keyword evidence="4" id="KW-1133">Transmembrane helix</keyword>
<keyword evidence="4" id="KW-0472">Membrane</keyword>
<proteinExistence type="predicted"/>
<dbReference type="GeneID" id="111468109"/>
<feature type="transmembrane region" description="Helical" evidence="4">
    <location>
        <begin position="918"/>
        <end position="938"/>
    </location>
</feature>
<dbReference type="GO" id="GO:0000166">
    <property type="term" value="F:nucleotide binding"/>
    <property type="evidence" value="ECO:0007669"/>
    <property type="project" value="InterPro"/>
</dbReference>
<evidence type="ECO:0000313" key="9">
    <source>
        <dbReference type="RefSeq" id="XP_022968952.1"/>
    </source>
</evidence>
<dbReference type="InterPro" id="IPR023214">
    <property type="entry name" value="HAD_sf"/>
</dbReference>
<feature type="transmembrane region" description="Helical" evidence="4">
    <location>
        <begin position="318"/>
        <end position="339"/>
    </location>
</feature>
<dbReference type="GO" id="GO:0046872">
    <property type="term" value="F:metal ion binding"/>
    <property type="evidence" value="ECO:0007669"/>
    <property type="project" value="UniProtKB-KW"/>
</dbReference>
<feature type="transmembrane region" description="Helical" evidence="4">
    <location>
        <begin position="802"/>
        <end position="822"/>
    </location>
</feature>
<dbReference type="GO" id="GO:0005388">
    <property type="term" value="F:P-type calcium transporter activity"/>
    <property type="evidence" value="ECO:0007669"/>
    <property type="project" value="TreeGrafter"/>
</dbReference>
<feature type="transmembrane region" description="Helical" evidence="4">
    <location>
        <begin position="774"/>
        <end position="796"/>
    </location>
</feature>
<dbReference type="AlphaFoldDB" id="A0A6J1HUY0"/>
<name>A0A6J1HUY0_CUCMA</name>
<dbReference type="Pfam" id="PF00689">
    <property type="entry name" value="Cation_ATPase_C"/>
    <property type="match status" value="1"/>
</dbReference>
<reference evidence="8 9" key="1">
    <citation type="submission" date="2025-04" db="UniProtKB">
        <authorList>
            <consortium name="RefSeq"/>
        </authorList>
    </citation>
    <scope>IDENTIFICATION</scope>
    <source>
        <tissue evidence="8 9">Young leaves</tissue>
    </source>
</reference>
<keyword evidence="2" id="KW-0106">Calcium</keyword>
<feature type="transmembrane region" description="Helical" evidence="4">
    <location>
        <begin position="843"/>
        <end position="866"/>
    </location>
</feature>
<dbReference type="GO" id="GO:0005886">
    <property type="term" value="C:plasma membrane"/>
    <property type="evidence" value="ECO:0007669"/>
    <property type="project" value="TreeGrafter"/>
</dbReference>
<dbReference type="OrthoDB" id="1422951at2759"/>
<keyword evidence="1" id="KW-0479">Metal-binding</keyword>
<evidence type="ECO:0000256" key="2">
    <source>
        <dbReference type="ARBA" id="ARBA00022837"/>
    </source>
</evidence>
<dbReference type="InterPro" id="IPR023298">
    <property type="entry name" value="ATPase_P-typ_TM_dom_sf"/>
</dbReference>
<dbReference type="InterPro" id="IPR023299">
    <property type="entry name" value="ATPase_P-typ_cyto_dom_N"/>
</dbReference>
<dbReference type="Gene3D" id="3.40.1110.10">
    <property type="entry name" value="Calcium-transporting ATPase, cytoplasmic domain N"/>
    <property type="match status" value="1"/>
</dbReference>
<evidence type="ECO:0000256" key="3">
    <source>
        <dbReference type="ARBA" id="ARBA00022842"/>
    </source>
</evidence>
<dbReference type="KEGG" id="cmax:111468109"/>
<feature type="transmembrane region" description="Helical" evidence="4">
    <location>
        <begin position="137"/>
        <end position="155"/>
    </location>
</feature>
<feature type="transmembrane region" description="Helical" evidence="4">
    <location>
        <begin position="170"/>
        <end position="189"/>
    </location>
</feature>
<dbReference type="Gene3D" id="1.20.1110.10">
    <property type="entry name" value="Calcium-transporting ATPase, transmembrane domain"/>
    <property type="match status" value="3"/>
</dbReference>
<dbReference type="InterPro" id="IPR008250">
    <property type="entry name" value="ATPase_P-typ_transduc_dom_A_sf"/>
</dbReference>
<keyword evidence="7" id="KW-1185">Reference proteome</keyword>
<keyword evidence="4" id="KW-0812">Transmembrane</keyword>
<evidence type="ECO:0000259" key="5">
    <source>
        <dbReference type="Pfam" id="PF00122"/>
    </source>
</evidence>
<dbReference type="PANTHER" id="PTHR24093:SF454">
    <property type="entry name" value="CATION-TRANSPORTING P-TYPE ATPASE C-TERMINAL DOMAIN-CONTAINING PROTEIN"/>
    <property type="match status" value="1"/>
</dbReference>